<dbReference type="Pfam" id="PF03481">
    <property type="entry name" value="Sua5_C"/>
    <property type="match status" value="1"/>
</dbReference>
<keyword evidence="10 13" id="KW-0067">ATP-binding</keyword>
<evidence type="ECO:0000256" key="6">
    <source>
        <dbReference type="ARBA" id="ARBA00022679"/>
    </source>
</evidence>
<dbReference type="Pfam" id="PF01300">
    <property type="entry name" value="Sua5_yciO_yrdC"/>
    <property type="match status" value="1"/>
</dbReference>
<reference evidence="16 17" key="1">
    <citation type="journal article" date="2018" name="Syst. Appl. Microbiol.">
        <title>Characterization and high-quality draft genome sequence of Herbivorax saccincola A7, an anaerobic, alkaliphilic, thermophilic, cellulolytic, and xylanolytic bacterium.</title>
        <authorList>
            <person name="Aikawa S."/>
            <person name="Baramee S."/>
            <person name="Sermsathanaswadi J."/>
            <person name="Thianheng P."/>
            <person name="Tachaapaikoon C."/>
            <person name="Shikata A."/>
            <person name="Waeonukul R."/>
            <person name="Pason P."/>
            <person name="Ratanakhanokchai K."/>
            <person name="Kosugi A."/>
        </authorList>
    </citation>
    <scope>NUCLEOTIDE SEQUENCE [LARGE SCALE GENOMIC DNA]</scope>
    <source>
        <strain evidence="16 17">A7</strain>
    </source>
</reference>
<dbReference type="InterPro" id="IPR010923">
    <property type="entry name" value="T(6)A37_SUA5"/>
</dbReference>
<dbReference type="PANTHER" id="PTHR17490:SF16">
    <property type="entry name" value="THREONYLCARBAMOYL-AMP SYNTHASE"/>
    <property type="match status" value="1"/>
</dbReference>
<dbReference type="InterPro" id="IPR005145">
    <property type="entry name" value="Sua5_C"/>
</dbReference>
<evidence type="ECO:0000256" key="12">
    <source>
        <dbReference type="ARBA" id="ARBA00048366"/>
    </source>
</evidence>
<evidence type="ECO:0000259" key="15">
    <source>
        <dbReference type="PROSITE" id="PS51163"/>
    </source>
</evidence>
<dbReference type="GO" id="GO:0061710">
    <property type="term" value="F:L-threonylcarbamoyladenylate synthase"/>
    <property type="evidence" value="ECO:0007669"/>
    <property type="project" value="UniProtKB-EC"/>
</dbReference>
<dbReference type="InterPro" id="IPR006070">
    <property type="entry name" value="Sua5-like_dom"/>
</dbReference>
<name>A0A2S8R7X4_9FIRM</name>
<dbReference type="PROSITE" id="PS51163">
    <property type="entry name" value="YRDC"/>
    <property type="match status" value="1"/>
</dbReference>
<evidence type="ECO:0000313" key="16">
    <source>
        <dbReference type="EMBL" id="PQQ65909.1"/>
    </source>
</evidence>
<evidence type="ECO:0000256" key="4">
    <source>
        <dbReference type="ARBA" id="ARBA00015492"/>
    </source>
</evidence>
<keyword evidence="8 13" id="KW-0548">Nucleotidyltransferase</keyword>
<dbReference type="GO" id="GO:0008033">
    <property type="term" value="P:tRNA processing"/>
    <property type="evidence" value="ECO:0007669"/>
    <property type="project" value="UniProtKB-KW"/>
</dbReference>
<dbReference type="SUPFAM" id="SSF55821">
    <property type="entry name" value="YrdC/RibB"/>
    <property type="match status" value="1"/>
</dbReference>
<dbReference type="EC" id="2.7.7.87" evidence="3 13"/>
<dbReference type="Gene3D" id="3.90.870.10">
    <property type="entry name" value="DHBP synthase"/>
    <property type="match status" value="1"/>
</dbReference>
<evidence type="ECO:0000256" key="14">
    <source>
        <dbReference type="PIRSR" id="PIRSR004930-1"/>
    </source>
</evidence>
<comment type="function">
    <text evidence="13">Required for the formation of a threonylcarbamoyl group on adenosine at position 37 (t(6)A37) in tRNAs that read codons beginning with adenine.</text>
</comment>
<comment type="subcellular location">
    <subcellularLocation>
        <location evidence="1 13">Cytoplasm</location>
    </subcellularLocation>
</comment>
<dbReference type="NCBIfam" id="TIGR00057">
    <property type="entry name" value="L-threonylcarbamoyladenylate synthase"/>
    <property type="match status" value="1"/>
</dbReference>
<feature type="binding site" evidence="14">
    <location>
        <position position="145"/>
    </location>
    <ligand>
        <name>ATP</name>
        <dbReference type="ChEBI" id="CHEBI:30616"/>
    </ligand>
</feature>
<dbReference type="InterPro" id="IPR050156">
    <property type="entry name" value="TC-AMP_synthase_SUA5"/>
</dbReference>
<evidence type="ECO:0000256" key="8">
    <source>
        <dbReference type="ARBA" id="ARBA00022695"/>
    </source>
</evidence>
<dbReference type="PANTHER" id="PTHR17490">
    <property type="entry name" value="SUA5"/>
    <property type="match status" value="1"/>
</dbReference>
<dbReference type="GO" id="GO:0006450">
    <property type="term" value="P:regulation of translational fidelity"/>
    <property type="evidence" value="ECO:0007669"/>
    <property type="project" value="TreeGrafter"/>
</dbReference>
<dbReference type="RefSeq" id="WP_105367614.1">
    <property type="nucleotide sequence ID" value="NZ_NEMB01000003.1"/>
</dbReference>
<dbReference type="Proteomes" id="UP000239720">
    <property type="component" value="Unassembled WGS sequence"/>
</dbReference>
<evidence type="ECO:0000256" key="2">
    <source>
        <dbReference type="ARBA" id="ARBA00007663"/>
    </source>
</evidence>
<feature type="binding site" evidence="14">
    <location>
        <position position="119"/>
    </location>
    <ligand>
        <name>ATP</name>
        <dbReference type="ChEBI" id="CHEBI:30616"/>
    </ligand>
</feature>
<dbReference type="AlphaFoldDB" id="A0A2S8R7X4"/>
<dbReference type="InterPro" id="IPR017945">
    <property type="entry name" value="DHBP_synth_RibB-like_a/b_dom"/>
</dbReference>
<evidence type="ECO:0000256" key="10">
    <source>
        <dbReference type="ARBA" id="ARBA00022840"/>
    </source>
</evidence>
<dbReference type="PIRSF" id="PIRSF004930">
    <property type="entry name" value="Tln_factor_SUA5"/>
    <property type="match status" value="1"/>
</dbReference>
<evidence type="ECO:0000256" key="9">
    <source>
        <dbReference type="ARBA" id="ARBA00022741"/>
    </source>
</evidence>
<evidence type="ECO:0000256" key="11">
    <source>
        <dbReference type="ARBA" id="ARBA00029774"/>
    </source>
</evidence>
<comment type="catalytic activity">
    <reaction evidence="12 13">
        <text>L-threonine + hydrogencarbonate + ATP = L-threonylcarbamoyladenylate + diphosphate + H2O</text>
        <dbReference type="Rhea" id="RHEA:36407"/>
        <dbReference type="ChEBI" id="CHEBI:15377"/>
        <dbReference type="ChEBI" id="CHEBI:17544"/>
        <dbReference type="ChEBI" id="CHEBI:30616"/>
        <dbReference type="ChEBI" id="CHEBI:33019"/>
        <dbReference type="ChEBI" id="CHEBI:57926"/>
        <dbReference type="ChEBI" id="CHEBI:73682"/>
        <dbReference type="EC" id="2.7.7.87"/>
    </reaction>
</comment>
<dbReference type="GO" id="GO:0005737">
    <property type="term" value="C:cytoplasm"/>
    <property type="evidence" value="ECO:0007669"/>
    <property type="project" value="UniProtKB-SubCell"/>
</dbReference>
<dbReference type="OrthoDB" id="9814580at2"/>
<dbReference type="InterPro" id="IPR038385">
    <property type="entry name" value="Sua5/YwlC_C"/>
</dbReference>
<feature type="binding site" evidence="14">
    <location>
        <position position="37"/>
    </location>
    <ligand>
        <name>L-threonine</name>
        <dbReference type="ChEBI" id="CHEBI:57926"/>
    </ligand>
</feature>
<feature type="binding site" evidence="14">
    <location>
        <position position="123"/>
    </location>
    <ligand>
        <name>L-threonine</name>
        <dbReference type="ChEBI" id="CHEBI:57926"/>
    </ligand>
</feature>
<protein>
    <recommendedName>
        <fullName evidence="4 13">Threonylcarbamoyl-AMP synthase</fullName>
        <shortName evidence="13">TC-AMP synthase</shortName>
        <ecNumber evidence="3 13">2.7.7.87</ecNumber>
    </recommendedName>
    <alternativeName>
        <fullName evidence="11 13">L-threonylcarbamoyladenylate synthase</fullName>
    </alternativeName>
</protein>
<keyword evidence="5 13" id="KW-0963">Cytoplasm</keyword>
<gene>
    <name evidence="16" type="ORF">B9R14_03435</name>
</gene>
<feature type="binding site" evidence="14">
    <location>
        <position position="183"/>
    </location>
    <ligand>
        <name>L-threonine</name>
        <dbReference type="ChEBI" id="CHEBI:57926"/>
    </ligand>
</feature>
<dbReference type="FunFam" id="3.40.50.11030:FF:000001">
    <property type="entry name" value="Threonylcarbamoyl-AMP synthase"/>
    <property type="match status" value="1"/>
</dbReference>
<feature type="binding site" evidence="14">
    <location>
        <position position="60"/>
    </location>
    <ligand>
        <name>ATP</name>
        <dbReference type="ChEBI" id="CHEBI:30616"/>
    </ligand>
</feature>
<keyword evidence="9 13" id="KW-0547">Nucleotide-binding</keyword>
<feature type="binding site" evidence="14">
    <location>
        <position position="197"/>
    </location>
    <ligand>
        <name>ATP</name>
        <dbReference type="ChEBI" id="CHEBI:30616"/>
    </ligand>
</feature>
<evidence type="ECO:0000256" key="5">
    <source>
        <dbReference type="ARBA" id="ARBA00022490"/>
    </source>
</evidence>
<comment type="similarity">
    <text evidence="2 13">Belongs to the SUA5 family.</text>
</comment>
<proteinExistence type="inferred from homology"/>
<dbReference type="GO" id="GO:0005524">
    <property type="term" value="F:ATP binding"/>
    <property type="evidence" value="ECO:0007669"/>
    <property type="project" value="UniProtKB-UniRule"/>
</dbReference>
<keyword evidence="6 13" id="KW-0808">Transferase</keyword>
<evidence type="ECO:0000256" key="1">
    <source>
        <dbReference type="ARBA" id="ARBA00004496"/>
    </source>
</evidence>
<keyword evidence="7 13" id="KW-0819">tRNA processing</keyword>
<sequence length="350" mass="37736">MKTEILKIDENNIDFEKIKYAAKVLKEGGLVVFPTETVYGLGADALNGKAVLKIFEAKGRPSDNPLIVHIACKEEIYNLMVDIPCDALKLMDKFWPGPLTLVGKKTSNVPDSVTAGLGTVAVRMPKNKIALSLIEEAKLPVAAPSANLSGRPSPTTAKHVIDDLNGRVDVIIEAGNSDIGVESTVLDITLWPPVILRPGGVSKEQLEEFLGKVDVDPSLTEKDLDGLIPKSPGMKYKHYSPKAELIVVEGEVSDVVGKINAIAGEYKEKGLSVGVLSTEQTKNLYNGAVVISLGDRLEPETIASNLFKALRDFDDLGVQIILAEAIDDKGIGFAVMNRMRKAAGYKIIHI</sequence>
<feature type="binding site" evidence="14">
    <location>
        <position position="64"/>
    </location>
    <ligand>
        <name>ATP</name>
        <dbReference type="ChEBI" id="CHEBI:30616"/>
    </ligand>
</feature>
<evidence type="ECO:0000256" key="3">
    <source>
        <dbReference type="ARBA" id="ARBA00012584"/>
    </source>
</evidence>
<evidence type="ECO:0000256" key="7">
    <source>
        <dbReference type="ARBA" id="ARBA00022694"/>
    </source>
</evidence>
<feature type="binding site" evidence="14">
    <location>
        <position position="69"/>
    </location>
    <ligand>
        <name>L-threonine</name>
        <dbReference type="ChEBI" id="CHEBI:57926"/>
    </ligand>
</feature>
<evidence type="ECO:0000256" key="13">
    <source>
        <dbReference type="PIRNR" id="PIRNR004930"/>
    </source>
</evidence>
<dbReference type="GO" id="GO:0003725">
    <property type="term" value="F:double-stranded RNA binding"/>
    <property type="evidence" value="ECO:0007669"/>
    <property type="project" value="UniProtKB-UniRule"/>
</dbReference>
<dbReference type="GO" id="GO:0000049">
    <property type="term" value="F:tRNA binding"/>
    <property type="evidence" value="ECO:0007669"/>
    <property type="project" value="TreeGrafter"/>
</dbReference>
<dbReference type="FunFam" id="3.90.870.10:FF:000008">
    <property type="entry name" value="Threonylcarbamoyl-AMP synthase"/>
    <property type="match status" value="1"/>
</dbReference>
<feature type="binding site" evidence="14">
    <location>
        <position position="153"/>
    </location>
    <ligand>
        <name>ATP</name>
        <dbReference type="ChEBI" id="CHEBI:30616"/>
    </ligand>
</feature>
<comment type="caution">
    <text evidence="16">The sequence shown here is derived from an EMBL/GenBank/DDBJ whole genome shotgun (WGS) entry which is preliminary data.</text>
</comment>
<dbReference type="EMBL" id="NEMB01000003">
    <property type="protein sequence ID" value="PQQ65909.1"/>
    <property type="molecule type" value="Genomic_DNA"/>
</dbReference>
<accession>A0A2S8R7X4</accession>
<feature type="binding site" evidence="14">
    <location>
        <position position="143"/>
    </location>
    <ligand>
        <name>L-threonine</name>
        <dbReference type="ChEBI" id="CHEBI:57926"/>
    </ligand>
</feature>
<evidence type="ECO:0000313" key="17">
    <source>
        <dbReference type="Proteomes" id="UP000239720"/>
    </source>
</evidence>
<feature type="domain" description="YrdC-like" evidence="15">
    <location>
        <begin position="15"/>
        <end position="201"/>
    </location>
</feature>
<feature type="binding site" evidence="14">
    <location>
        <position position="239"/>
    </location>
    <ligand>
        <name>ATP</name>
        <dbReference type="ChEBI" id="CHEBI:30616"/>
    </ligand>
</feature>
<dbReference type="Gene3D" id="3.40.50.11030">
    <property type="entry name" value="Threonylcarbamoyl-AMP synthase, C-terminal domain"/>
    <property type="match status" value="1"/>
</dbReference>
<organism evidence="16 17">
    <name type="scientific">Acetivibrio saccincola</name>
    <dbReference type="NCBI Taxonomy" id="1677857"/>
    <lineage>
        <taxon>Bacteria</taxon>
        <taxon>Bacillati</taxon>
        <taxon>Bacillota</taxon>
        <taxon>Clostridia</taxon>
        <taxon>Eubacteriales</taxon>
        <taxon>Oscillospiraceae</taxon>
        <taxon>Acetivibrio</taxon>
    </lineage>
</organism>